<dbReference type="GO" id="GO:1902600">
    <property type="term" value="P:proton transmembrane transport"/>
    <property type="evidence" value="ECO:0007669"/>
    <property type="project" value="InterPro"/>
</dbReference>
<evidence type="ECO:0000313" key="12">
    <source>
        <dbReference type="EMBL" id="ROH88788.1"/>
    </source>
</evidence>
<keyword evidence="8" id="KW-0406">Ion transport</keyword>
<evidence type="ECO:0000256" key="8">
    <source>
        <dbReference type="ARBA" id="ARBA00023065"/>
    </source>
</evidence>
<dbReference type="Pfam" id="PF00999">
    <property type="entry name" value="Na_H_Exchanger"/>
    <property type="match status" value="1"/>
</dbReference>
<dbReference type="InterPro" id="IPR038770">
    <property type="entry name" value="Na+/solute_symporter_sf"/>
</dbReference>
<feature type="transmembrane region" description="Helical" evidence="10">
    <location>
        <begin position="56"/>
        <end position="72"/>
    </location>
</feature>
<proteinExistence type="predicted"/>
<organism evidence="12 13">
    <name type="scientific">Stagnimonas aquatica</name>
    <dbReference type="NCBI Taxonomy" id="2689987"/>
    <lineage>
        <taxon>Bacteria</taxon>
        <taxon>Pseudomonadati</taxon>
        <taxon>Pseudomonadota</taxon>
        <taxon>Gammaproteobacteria</taxon>
        <taxon>Nevskiales</taxon>
        <taxon>Nevskiaceae</taxon>
        <taxon>Stagnimonas</taxon>
    </lineage>
</organism>
<comment type="subcellular location">
    <subcellularLocation>
        <location evidence="1">Cell membrane</location>
        <topology evidence="1">Multi-pass membrane protein</topology>
    </subcellularLocation>
</comment>
<dbReference type="Proteomes" id="UP000282106">
    <property type="component" value="Unassembled WGS sequence"/>
</dbReference>
<evidence type="ECO:0000256" key="10">
    <source>
        <dbReference type="SAM" id="Phobius"/>
    </source>
</evidence>
<evidence type="ECO:0000256" key="6">
    <source>
        <dbReference type="ARBA" id="ARBA00022692"/>
    </source>
</evidence>
<dbReference type="PROSITE" id="PS51202">
    <property type="entry name" value="RCK_C"/>
    <property type="match status" value="1"/>
</dbReference>
<feature type="transmembrane region" description="Helical" evidence="10">
    <location>
        <begin position="226"/>
        <end position="252"/>
    </location>
</feature>
<evidence type="ECO:0000259" key="11">
    <source>
        <dbReference type="PROSITE" id="PS51202"/>
    </source>
</evidence>
<feature type="transmembrane region" description="Helical" evidence="10">
    <location>
        <begin position="188"/>
        <end position="206"/>
    </location>
</feature>
<keyword evidence="13" id="KW-1185">Reference proteome</keyword>
<keyword evidence="9 10" id="KW-0472">Membrane</keyword>
<accession>A0A3N0V904</accession>
<dbReference type="GO" id="GO:0005886">
    <property type="term" value="C:plasma membrane"/>
    <property type="evidence" value="ECO:0007669"/>
    <property type="project" value="UniProtKB-SubCell"/>
</dbReference>
<dbReference type="GO" id="GO:0008324">
    <property type="term" value="F:monoatomic cation transmembrane transporter activity"/>
    <property type="evidence" value="ECO:0007669"/>
    <property type="project" value="InterPro"/>
</dbReference>
<keyword evidence="3" id="KW-0050">Antiport</keyword>
<dbReference type="FunCoup" id="A0A3N0V904">
    <property type="interactions" value="90"/>
</dbReference>
<feature type="domain" description="RCK C-terminal" evidence="11">
    <location>
        <begin position="402"/>
        <end position="484"/>
    </location>
</feature>
<dbReference type="InterPro" id="IPR006153">
    <property type="entry name" value="Cation/H_exchanger_TM"/>
</dbReference>
<gene>
    <name evidence="12" type="ORF">ED208_13325</name>
</gene>
<evidence type="ECO:0000256" key="4">
    <source>
        <dbReference type="ARBA" id="ARBA00022475"/>
    </source>
</evidence>
<comment type="caution">
    <text evidence="12">The sequence shown here is derived from an EMBL/GenBank/DDBJ whole genome shotgun (WGS) entry which is preliminary data.</text>
</comment>
<feature type="transmembrane region" description="Helical" evidence="10">
    <location>
        <begin position="92"/>
        <end position="113"/>
    </location>
</feature>
<dbReference type="InterPro" id="IPR036721">
    <property type="entry name" value="RCK_C_sf"/>
</dbReference>
<dbReference type="NCBIfam" id="NF003714">
    <property type="entry name" value="PRK05326.1-1"/>
    <property type="match status" value="1"/>
</dbReference>
<dbReference type="NCBIfam" id="NF003716">
    <property type="entry name" value="PRK05326.1-3"/>
    <property type="match status" value="1"/>
</dbReference>
<keyword evidence="7 10" id="KW-1133">Transmembrane helix</keyword>
<feature type="transmembrane region" description="Helical" evidence="10">
    <location>
        <begin position="298"/>
        <end position="322"/>
    </location>
</feature>
<evidence type="ECO:0000256" key="1">
    <source>
        <dbReference type="ARBA" id="ARBA00004651"/>
    </source>
</evidence>
<reference evidence="12 13" key="1">
    <citation type="submission" date="2018-10" db="EMBL/GenBank/DDBJ databases">
        <authorList>
            <person name="Chen W.-M."/>
        </authorList>
    </citation>
    <scope>NUCLEOTIDE SEQUENCE [LARGE SCALE GENOMIC DNA]</scope>
    <source>
        <strain evidence="12 13">THS-13</strain>
    </source>
</reference>
<dbReference type="Gene3D" id="3.30.70.1450">
    <property type="entry name" value="Regulator of K+ conductance, C-terminal domain"/>
    <property type="match status" value="1"/>
</dbReference>
<keyword evidence="6 10" id="KW-0812">Transmembrane</keyword>
<evidence type="ECO:0000256" key="7">
    <source>
        <dbReference type="ARBA" id="ARBA00022989"/>
    </source>
</evidence>
<evidence type="ECO:0000256" key="2">
    <source>
        <dbReference type="ARBA" id="ARBA00022448"/>
    </source>
</evidence>
<evidence type="ECO:0000256" key="5">
    <source>
        <dbReference type="ARBA" id="ARBA00022538"/>
    </source>
</evidence>
<dbReference type="PANTHER" id="PTHR32507">
    <property type="entry name" value="NA(+)/H(+) ANTIPORTER 1"/>
    <property type="match status" value="1"/>
</dbReference>
<sequence length="577" mass="61844">MDTINALILAIGFLGALGIVATIVAPRLGVPILFVFLVVGMLAGEDGPGGIHFSNFWFANFAGSMALAVILFDGGLKTDSGDFRIGLKPAGLLATVGVLLTAGVVALVAHWLLPLSWMEAFLLGAVVSSTDAAAVFGTLHSQRVGLNHRLRSVLEIESGANDPMAVLLTIGLVEALSAEGGMSASHALMFFVVQLGGGALIGWGGGRLLSWTLGRLRLPDPLYPLLAFFGALLIFGLAASVEASGFLATYLAGITLARQRPPAMRDVLRFHDGIAWMAQVGLFLILGLLATPHELPALLWPALGVGAALIFLARPLAVALCLWPLRFPWREQAFIAWVGLRGGVPIVLATYPLLAELPAARVIFDVAFFLVLMSLLLQGSTVAWAARQLNLLMPQVRTRVHRAEFDLPGQSGWEILSYRVAKGSQPVGRTVKQLGLPDASRVVCVIRDGRLLPYAQWGRLNAGDRISLLARPEELPALDALFERAKSADLKLRDAYLGLFHLSPEAGTAEVLQAYGAQPPAGVEQETLKQTLRRLLPQPVEGDRVRLAGVELTVRRLEEGRIAEVGLRLPKAEPEEH</sequence>
<keyword evidence="2" id="KW-0813">Transport</keyword>
<dbReference type="GO" id="GO:0015297">
    <property type="term" value="F:antiporter activity"/>
    <property type="evidence" value="ECO:0007669"/>
    <property type="project" value="UniProtKB-KW"/>
</dbReference>
<protein>
    <submittedName>
        <fullName evidence="12">Potassium/proton antiporter</fullName>
    </submittedName>
</protein>
<keyword evidence="5" id="KW-0633">Potassium transport</keyword>
<feature type="transmembrane region" description="Helical" evidence="10">
    <location>
        <begin position="334"/>
        <end position="354"/>
    </location>
</feature>
<dbReference type="SUPFAM" id="SSF116726">
    <property type="entry name" value="TrkA C-terminal domain-like"/>
    <property type="match status" value="1"/>
</dbReference>
<dbReference type="EMBL" id="RJVO01000006">
    <property type="protein sequence ID" value="ROH88788.1"/>
    <property type="molecule type" value="Genomic_DNA"/>
</dbReference>
<name>A0A3N0V904_9GAMM</name>
<keyword evidence="5" id="KW-0630">Potassium</keyword>
<feature type="transmembrane region" description="Helical" evidence="10">
    <location>
        <begin position="273"/>
        <end position="292"/>
    </location>
</feature>
<dbReference type="InterPro" id="IPR006037">
    <property type="entry name" value="RCK_C"/>
</dbReference>
<dbReference type="AlphaFoldDB" id="A0A3N0V904"/>
<evidence type="ECO:0000256" key="3">
    <source>
        <dbReference type="ARBA" id="ARBA00022449"/>
    </source>
</evidence>
<dbReference type="NCBIfam" id="NF003715">
    <property type="entry name" value="PRK05326.1-2"/>
    <property type="match status" value="1"/>
</dbReference>
<dbReference type="Gene3D" id="1.20.1530.20">
    <property type="match status" value="1"/>
</dbReference>
<dbReference type="PANTHER" id="PTHR32507:SF7">
    <property type="entry name" value="K(+)_H(+) ANTIPORTER NHAP2"/>
    <property type="match status" value="1"/>
</dbReference>
<evidence type="ECO:0000313" key="13">
    <source>
        <dbReference type="Proteomes" id="UP000282106"/>
    </source>
</evidence>
<dbReference type="GO" id="GO:0006813">
    <property type="term" value="P:potassium ion transport"/>
    <property type="evidence" value="ECO:0007669"/>
    <property type="project" value="UniProtKB-KW"/>
</dbReference>
<dbReference type="InParanoid" id="A0A3N0V904"/>
<feature type="transmembrane region" description="Helical" evidence="10">
    <location>
        <begin position="366"/>
        <end position="386"/>
    </location>
</feature>
<evidence type="ECO:0000256" key="9">
    <source>
        <dbReference type="ARBA" id="ARBA00023136"/>
    </source>
</evidence>
<dbReference type="RefSeq" id="WP_123212410.1">
    <property type="nucleotide sequence ID" value="NZ_RJVO01000006.1"/>
</dbReference>
<keyword evidence="4" id="KW-1003">Cell membrane</keyword>